<evidence type="ECO:0000313" key="5">
    <source>
        <dbReference type="Proteomes" id="UP000507470"/>
    </source>
</evidence>
<accession>A0A6J8CBK5</accession>
<dbReference type="GO" id="GO:0008270">
    <property type="term" value="F:zinc ion binding"/>
    <property type="evidence" value="ECO:0007669"/>
    <property type="project" value="UniProtKB-KW"/>
</dbReference>
<sequence>MPATIHHFPPGVVASTVQPPEVYSPGMTAGQHTITPQISPISVASTPQQRNEMDVNGSPTPTDGSSTNDDNKQTDDEKEENGKDMFQQLFHCKICNEIVPVEKREEHRERHVQMKYCCNKCESVKMSYVQRDDVEKDESIDNLFKCNECKTDDTSDASSVSLVCPLCNDRFLEFSSLSSHKQNVHQNSTGKDFSCTECDKIFVNYQKFKLHQQLCHATRYHSCPYQNCQKIYTSPSKLQNHIQKRHENKLHLRCILKDATRSSLIMLR</sequence>
<feature type="domain" description="C2H2-type" evidence="3">
    <location>
        <begin position="193"/>
        <end position="221"/>
    </location>
</feature>
<keyword evidence="5" id="KW-1185">Reference proteome</keyword>
<reference evidence="4 5" key="1">
    <citation type="submission" date="2020-06" db="EMBL/GenBank/DDBJ databases">
        <authorList>
            <person name="Li R."/>
            <person name="Bekaert M."/>
        </authorList>
    </citation>
    <scope>NUCLEOTIDE SEQUENCE [LARGE SCALE GENOMIC DNA]</scope>
    <source>
        <strain evidence="5">wild</strain>
    </source>
</reference>
<organism evidence="4 5">
    <name type="scientific">Mytilus coruscus</name>
    <name type="common">Sea mussel</name>
    <dbReference type="NCBI Taxonomy" id="42192"/>
    <lineage>
        <taxon>Eukaryota</taxon>
        <taxon>Metazoa</taxon>
        <taxon>Spiralia</taxon>
        <taxon>Lophotrochozoa</taxon>
        <taxon>Mollusca</taxon>
        <taxon>Bivalvia</taxon>
        <taxon>Autobranchia</taxon>
        <taxon>Pteriomorphia</taxon>
        <taxon>Mytilida</taxon>
        <taxon>Mytiloidea</taxon>
        <taxon>Mytilidae</taxon>
        <taxon>Mytilinae</taxon>
        <taxon>Mytilus</taxon>
    </lineage>
</organism>
<dbReference type="SUPFAM" id="SSF57667">
    <property type="entry name" value="beta-beta-alpha zinc fingers"/>
    <property type="match status" value="1"/>
</dbReference>
<name>A0A6J8CBK5_MYTCO</name>
<dbReference type="SMART" id="SM00355">
    <property type="entry name" value="ZnF_C2H2"/>
    <property type="match status" value="4"/>
</dbReference>
<feature type="compositionally biased region" description="Polar residues" evidence="2">
    <location>
        <begin position="30"/>
        <end position="50"/>
    </location>
</feature>
<keyword evidence="1" id="KW-0862">Zinc</keyword>
<feature type="region of interest" description="Disordered" evidence="2">
    <location>
        <begin position="22"/>
        <end position="80"/>
    </location>
</feature>
<dbReference type="PROSITE" id="PS00028">
    <property type="entry name" value="ZINC_FINGER_C2H2_1"/>
    <property type="match status" value="3"/>
</dbReference>
<evidence type="ECO:0000259" key="3">
    <source>
        <dbReference type="PROSITE" id="PS50157"/>
    </source>
</evidence>
<evidence type="ECO:0000256" key="2">
    <source>
        <dbReference type="SAM" id="MobiDB-lite"/>
    </source>
</evidence>
<proteinExistence type="predicted"/>
<dbReference type="PROSITE" id="PS50157">
    <property type="entry name" value="ZINC_FINGER_C2H2_2"/>
    <property type="match status" value="2"/>
</dbReference>
<dbReference type="Gene3D" id="3.30.160.60">
    <property type="entry name" value="Classic Zinc Finger"/>
    <property type="match status" value="1"/>
</dbReference>
<dbReference type="AlphaFoldDB" id="A0A6J8CBK5"/>
<evidence type="ECO:0000256" key="1">
    <source>
        <dbReference type="PROSITE-ProRule" id="PRU00042"/>
    </source>
</evidence>
<dbReference type="OrthoDB" id="8823111at2759"/>
<dbReference type="InterPro" id="IPR036236">
    <property type="entry name" value="Znf_C2H2_sf"/>
</dbReference>
<protein>
    <recommendedName>
        <fullName evidence="3">C2H2-type domain-containing protein</fullName>
    </recommendedName>
</protein>
<keyword evidence="1" id="KW-0863">Zinc-finger</keyword>
<dbReference type="InterPro" id="IPR013087">
    <property type="entry name" value="Znf_C2H2_type"/>
</dbReference>
<feature type="compositionally biased region" description="Basic and acidic residues" evidence="2">
    <location>
        <begin position="69"/>
        <end position="80"/>
    </location>
</feature>
<feature type="compositionally biased region" description="Polar residues" evidence="2">
    <location>
        <begin position="57"/>
        <end position="68"/>
    </location>
</feature>
<keyword evidence="1" id="KW-0479">Metal-binding</keyword>
<gene>
    <name evidence="4" type="ORF">MCOR_27842</name>
</gene>
<evidence type="ECO:0000313" key="4">
    <source>
        <dbReference type="EMBL" id="CAC5392942.1"/>
    </source>
</evidence>
<dbReference type="EMBL" id="CACVKT020005106">
    <property type="protein sequence ID" value="CAC5392942.1"/>
    <property type="molecule type" value="Genomic_DNA"/>
</dbReference>
<feature type="domain" description="C2H2-type" evidence="3">
    <location>
        <begin position="162"/>
        <end position="190"/>
    </location>
</feature>
<dbReference type="Proteomes" id="UP000507470">
    <property type="component" value="Unassembled WGS sequence"/>
</dbReference>